<keyword evidence="4" id="KW-1185">Reference proteome</keyword>
<dbReference type="AlphaFoldDB" id="A0A1G6UAV4"/>
<keyword evidence="2" id="KW-1133">Transmembrane helix</keyword>
<reference evidence="3 4" key="1">
    <citation type="submission" date="2016-10" db="EMBL/GenBank/DDBJ databases">
        <authorList>
            <person name="de Groot N.N."/>
        </authorList>
    </citation>
    <scope>NUCLEOTIDE SEQUENCE [LARGE SCALE GENOMIC DNA]</scope>
    <source>
        <strain evidence="3 4">JCM 11308</strain>
    </source>
</reference>
<dbReference type="RefSeq" id="WP_072844708.1">
    <property type="nucleotide sequence ID" value="NZ_FNAB01000004.1"/>
</dbReference>
<dbReference type="EMBL" id="FNAB01000004">
    <property type="protein sequence ID" value="SDD38520.1"/>
    <property type="molecule type" value="Genomic_DNA"/>
</dbReference>
<feature type="region of interest" description="Disordered" evidence="1">
    <location>
        <begin position="74"/>
        <end position="107"/>
    </location>
</feature>
<evidence type="ECO:0000256" key="1">
    <source>
        <dbReference type="SAM" id="MobiDB-lite"/>
    </source>
</evidence>
<evidence type="ECO:0000313" key="3">
    <source>
        <dbReference type="EMBL" id="SDD38520.1"/>
    </source>
</evidence>
<sequence length="107" mass="12309">MHPFWTVVLVLIGLVAALVIYVRVFDEWDKRRKARRIRDRNERLLAEQKADRENRAFLAGHGSGIYGDFVPIDPETGDPMKVTRPDRTRLTSDKFKSQHRPPGDPAA</sequence>
<dbReference type="STRING" id="168276.SAMN05444580_104132"/>
<name>A0A1G6UAV4_9NOCA</name>
<feature type="compositionally biased region" description="Basic and acidic residues" evidence="1">
    <location>
        <begin position="81"/>
        <end position="96"/>
    </location>
</feature>
<dbReference type="Proteomes" id="UP000199417">
    <property type="component" value="Unassembled WGS sequence"/>
</dbReference>
<organism evidence="3 4">
    <name type="scientific">Rhodococcus tukisamuensis</name>
    <dbReference type="NCBI Taxonomy" id="168276"/>
    <lineage>
        <taxon>Bacteria</taxon>
        <taxon>Bacillati</taxon>
        <taxon>Actinomycetota</taxon>
        <taxon>Actinomycetes</taxon>
        <taxon>Mycobacteriales</taxon>
        <taxon>Nocardiaceae</taxon>
        <taxon>Rhodococcus</taxon>
    </lineage>
</organism>
<feature type="transmembrane region" description="Helical" evidence="2">
    <location>
        <begin position="6"/>
        <end position="25"/>
    </location>
</feature>
<gene>
    <name evidence="3" type="ORF">SAMN05444580_104132</name>
</gene>
<evidence type="ECO:0000256" key="2">
    <source>
        <dbReference type="SAM" id="Phobius"/>
    </source>
</evidence>
<keyword evidence="2" id="KW-0812">Transmembrane</keyword>
<evidence type="ECO:0000313" key="4">
    <source>
        <dbReference type="Proteomes" id="UP000199417"/>
    </source>
</evidence>
<proteinExistence type="predicted"/>
<accession>A0A1G6UAV4</accession>
<protein>
    <submittedName>
        <fullName evidence="3">Uncharacterized protein</fullName>
    </submittedName>
</protein>
<keyword evidence="2" id="KW-0472">Membrane</keyword>